<dbReference type="HOGENOM" id="CLU_1974439_0_0_1"/>
<proteinExistence type="predicted"/>
<evidence type="ECO:0000313" key="2">
    <source>
        <dbReference type="Proteomes" id="UP000011115"/>
    </source>
</evidence>
<reference evidence="2" key="1">
    <citation type="journal article" date="2011" name="Nature">
        <title>Genome sequence and analysis of the tuber crop potato.</title>
        <authorList>
            <consortium name="The Potato Genome Sequencing Consortium"/>
        </authorList>
    </citation>
    <scope>NUCLEOTIDE SEQUENCE [LARGE SCALE GENOMIC DNA]</scope>
    <source>
        <strain evidence="2">cv. DM1-3 516 R44</strain>
    </source>
</reference>
<evidence type="ECO:0000313" key="1">
    <source>
        <dbReference type="EnsemblPlants" id="PGSC0003DMT400048601"/>
    </source>
</evidence>
<dbReference type="InParanoid" id="M1BMN1"/>
<dbReference type="PaxDb" id="4113-PGSC0003DMT400048601"/>
<dbReference type="Proteomes" id="UP000011115">
    <property type="component" value="Unassembled WGS sequence"/>
</dbReference>
<name>M1BMN1_SOLTU</name>
<dbReference type="EnsemblPlants" id="PGSC0003DMT400048601">
    <property type="protein sequence ID" value="PGSC0003DMT400048601"/>
    <property type="gene ID" value="PGSC0003DMG400018882"/>
</dbReference>
<dbReference type="AlphaFoldDB" id="M1BMN1"/>
<dbReference type="Gramene" id="PGSC0003DMT400048601">
    <property type="protein sequence ID" value="PGSC0003DMT400048601"/>
    <property type="gene ID" value="PGSC0003DMG400018882"/>
</dbReference>
<reference evidence="1" key="2">
    <citation type="submission" date="2015-06" db="UniProtKB">
        <authorList>
            <consortium name="EnsemblPlants"/>
        </authorList>
    </citation>
    <scope>IDENTIFICATION</scope>
    <source>
        <strain evidence="1">DM1-3 516 R44</strain>
    </source>
</reference>
<keyword evidence="2" id="KW-1185">Reference proteome</keyword>
<accession>M1BMN1</accession>
<sequence>MIILTMAAKNTNRNMELIYGVNNSPVLSKKPVIAVAAKKPPKFYPIDDIKKSFVNKHKSKPTKLRLMISNLLTKLRRSGRRKKEKFLLKRTRRNMCFLKRVGLKKKKMVVDCEEEEMWRVGWGLTEF</sequence>
<protein>
    <submittedName>
        <fullName evidence="1">60S ribosomal protein L6</fullName>
    </submittedName>
</protein>
<organism evidence="1 2">
    <name type="scientific">Solanum tuberosum</name>
    <name type="common">Potato</name>
    <dbReference type="NCBI Taxonomy" id="4113"/>
    <lineage>
        <taxon>Eukaryota</taxon>
        <taxon>Viridiplantae</taxon>
        <taxon>Streptophyta</taxon>
        <taxon>Embryophyta</taxon>
        <taxon>Tracheophyta</taxon>
        <taxon>Spermatophyta</taxon>
        <taxon>Magnoliopsida</taxon>
        <taxon>eudicotyledons</taxon>
        <taxon>Gunneridae</taxon>
        <taxon>Pentapetalae</taxon>
        <taxon>asterids</taxon>
        <taxon>lamiids</taxon>
        <taxon>Solanales</taxon>
        <taxon>Solanaceae</taxon>
        <taxon>Solanoideae</taxon>
        <taxon>Solaneae</taxon>
        <taxon>Solanum</taxon>
    </lineage>
</organism>